<comment type="caution">
    <text evidence="1">The sequence shown here is derived from an EMBL/GenBank/DDBJ whole genome shotgun (WGS) entry which is preliminary data.</text>
</comment>
<gene>
    <name evidence="1" type="ORF">PLOB_00008226</name>
</gene>
<name>A0ABN8NCN4_9CNID</name>
<protein>
    <recommendedName>
        <fullName evidence="3">Maturase K</fullName>
    </recommendedName>
</protein>
<dbReference type="Proteomes" id="UP001159405">
    <property type="component" value="Unassembled WGS sequence"/>
</dbReference>
<evidence type="ECO:0000313" key="1">
    <source>
        <dbReference type="EMBL" id="CAH3046656.1"/>
    </source>
</evidence>
<accession>A0ABN8NCN4</accession>
<evidence type="ECO:0008006" key="3">
    <source>
        <dbReference type="Google" id="ProtNLM"/>
    </source>
</evidence>
<organism evidence="1 2">
    <name type="scientific">Porites lobata</name>
    <dbReference type="NCBI Taxonomy" id="104759"/>
    <lineage>
        <taxon>Eukaryota</taxon>
        <taxon>Metazoa</taxon>
        <taxon>Cnidaria</taxon>
        <taxon>Anthozoa</taxon>
        <taxon>Hexacorallia</taxon>
        <taxon>Scleractinia</taxon>
        <taxon>Fungiina</taxon>
        <taxon>Poritidae</taxon>
        <taxon>Porites</taxon>
    </lineage>
</organism>
<evidence type="ECO:0000313" key="2">
    <source>
        <dbReference type="Proteomes" id="UP001159405"/>
    </source>
</evidence>
<reference evidence="1 2" key="1">
    <citation type="submission" date="2022-05" db="EMBL/GenBank/DDBJ databases">
        <authorList>
            <consortium name="Genoscope - CEA"/>
            <person name="William W."/>
        </authorList>
    </citation>
    <scope>NUCLEOTIDE SEQUENCE [LARGE SCALE GENOMIC DNA]</scope>
</reference>
<keyword evidence="2" id="KW-1185">Reference proteome</keyword>
<sequence length="244" mass="27969">MDFSKAFKRLIMLALNKNSSVRGAQSGGAGLSVSITVMPDFSYGLSVYGASSSDHNNVQHFLDRYCKSRYISRKLNVRELLERSDCVLRTNSPLVRILPETFFTNYALRKPCFYYPIVATERLKSSYANRHGVDQSPEVVGIFHVGLKKKIAILCNPGKCKELTMRKKWVCRGTVCYKSRYISRKLNIRELLERSDCSIFRKAFRTNSPLVRILPETYFTNYALRKPCFYHPTVATERFKSSGA</sequence>
<dbReference type="EMBL" id="CALNXK010000014">
    <property type="protein sequence ID" value="CAH3046656.1"/>
    <property type="molecule type" value="Genomic_DNA"/>
</dbReference>
<feature type="non-terminal residue" evidence="1">
    <location>
        <position position="244"/>
    </location>
</feature>
<proteinExistence type="predicted"/>